<dbReference type="InterPro" id="IPR050680">
    <property type="entry name" value="YpeA/RimI_acetyltransf"/>
</dbReference>
<dbReference type="RefSeq" id="WP_072832689.1">
    <property type="nucleotide sequence ID" value="NZ_FQXP01000014.1"/>
</dbReference>
<name>A0A1M5YF51_9CLOT</name>
<sequence length="168" mass="19908">MNIIIKELSNDLFFATAKMLTELMNYHRKLTNAPKEYWQTNEESEKTLREWINEGSIYNIFSDETPVGFFYVRLGGQNVAWLEDMFILEDYRGNGFGKFAMKKLDELMIEKKVVAMFVDVIPRNTSAIKLYKECGFDHLNLIQLRKNYDEKLNKDENIDILGFDFKKY</sequence>
<dbReference type="InterPro" id="IPR000182">
    <property type="entry name" value="GNAT_dom"/>
</dbReference>
<evidence type="ECO:0000313" key="4">
    <source>
        <dbReference type="EMBL" id="SHI10529.1"/>
    </source>
</evidence>
<gene>
    <name evidence="4" type="ORF">SAMN02745196_02874</name>
</gene>
<reference evidence="4 5" key="1">
    <citation type="submission" date="2016-11" db="EMBL/GenBank/DDBJ databases">
        <authorList>
            <person name="Jaros S."/>
            <person name="Januszkiewicz K."/>
            <person name="Wedrychowicz H."/>
        </authorList>
    </citation>
    <scope>NUCLEOTIDE SEQUENCE [LARGE SCALE GENOMIC DNA]</scope>
    <source>
        <strain evidence="4 5">DSM 3089</strain>
    </source>
</reference>
<dbReference type="GO" id="GO:0016747">
    <property type="term" value="F:acyltransferase activity, transferring groups other than amino-acyl groups"/>
    <property type="evidence" value="ECO:0007669"/>
    <property type="project" value="InterPro"/>
</dbReference>
<evidence type="ECO:0000256" key="1">
    <source>
        <dbReference type="ARBA" id="ARBA00022679"/>
    </source>
</evidence>
<dbReference type="Pfam" id="PF00583">
    <property type="entry name" value="Acetyltransf_1"/>
    <property type="match status" value="1"/>
</dbReference>
<dbReference type="CDD" id="cd04301">
    <property type="entry name" value="NAT_SF"/>
    <property type="match status" value="1"/>
</dbReference>
<dbReference type="OrthoDB" id="9792929at2"/>
<accession>A0A1M5YF51</accession>
<proteinExistence type="predicted"/>
<keyword evidence="1 4" id="KW-0808">Transferase</keyword>
<evidence type="ECO:0000256" key="2">
    <source>
        <dbReference type="ARBA" id="ARBA00023315"/>
    </source>
</evidence>
<evidence type="ECO:0000313" key="5">
    <source>
        <dbReference type="Proteomes" id="UP000184526"/>
    </source>
</evidence>
<dbReference type="PANTHER" id="PTHR43420">
    <property type="entry name" value="ACETYLTRANSFERASE"/>
    <property type="match status" value="1"/>
</dbReference>
<dbReference type="AlphaFoldDB" id="A0A1M5YF51"/>
<feature type="domain" description="N-acetyltransferase" evidence="3">
    <location>
        <begin position="3"/>
        <end position="155"/>
    </location>
</feature>
<dbReference type="Gene3D" id="3.40.630.30">
    <property type="match status" value="1"/>
</dbReference>
<organism evidence="4 5">
    <name type="scientific">Clostridium collagenovorans DSM 3089</name>
    <dbReference type="NCBI Taxonomy" id="1121306"/>
    <lineage>
        <taxon>Bacteria</taxon>
        <taxon>Bacillati</taxon>
        <taxon>Bacillota</taxon>
        <taxon>Clostridia</taxon>
        <taxon>Eubacteriales</taxon>
        <taxon>Clostridiaceae</taxon>
        <taxon>Clostridium</taxon>
    </lineage>
</organism>
<keyword evidence="5" id="KW-1185">Reference proteome</keyword>
<dbReference type="SUPFAM" id="SSF55729">
    <property type="entry name" value="Acyl-CoA N-acyltransferases (Nat)"/>
    <property type="match status" value="1"/>
</dbReference>
<dbReference type="STRING" id="1121306.SAMN02745196_02874"/>
<protein>
    <submittedName>
        <fullName evidence="4">Acetyltransferase (GNAT) family protein</fullName>
    </submittedName>
</protein>
<dbReference type="EMBL" id="FQXP01000014">
    <property type="protein sequence ID" value="SHI10529.1"/>
    <property type="molecule type" value="Genomic_DNA"/>
</dbReference>
<dbReference type="InterPro" id="IPR016181">
    <property type="entry name" value="Acyl_CoA_acyltransferase"/>
</dbReference>
<dbReference type="Proteomes" id="UP000184526">
    <property type="component" value="Unassembled WGS sequence"/>
</dbReference>
<dbReference type="PROSITE" id="PS51186">
    <property type="entry name" value="GNAT"/>
    <property type="match status" value="1"/>
</dbReference>
<evidence type="ECO:0000259" key="3">
    <source>
        <dbReference type="PROSITE" id="PS51186"/>
    </source>
</evidence>
<keyword evidence="2" id="KW-0012">Acyltransferase</keyword>